<reference evidence="1 2" key="1">
    <citation type="submission" date="2024-09" db="EMBL/GenBank/DDBJ databases">
        <title>Chromosome-scale assembly of Riccia sorocarpa.</title>
        <authorList>
            <person name="Paukszto L."/>
        </authorList>
    </citation>
    <scope>NUCLEOTIDE SEQUENCE [LARGE SCALE GENOMIC DNA]</scope>
    <source>
        <strain evidence="1">LP-2024</strain>
        <tissue evidence="1">Aerial parts of the thallus</tissue>
    </source>
</reference>
<gene>
    <name evidence="1" type="ORF">R1sor_003522</name>
</gene>
<evidence type="ECO:0008006" key="3">
    <source>
        <dbReference type="Google" id="ProtNLM"/>
    </source>
</evidence>
<dbReference type="AlphaFoldDB" id="A0ABD3H1U4"/>
<keyword evidence="2" id="KW-1185">Reference proteome</keyword>
<accession>A0ABD3H1U4</accession>
<sequence length="103" mass="11303">MPLVVEAIVEELGPRFFYWAEGAEGARVSQSFLRRCDLPNVAGAIDGSHIKIHCGALGSVHESRCLRLSSFFERVESGGVLAEPVQVINENCQLRPYLSGDQD</sequence>
<evidence type="ECO:0000313" key="1">
    <source>
        <dbReference type="EMBL" id="KAL3685500.1"/>
    </source>
</evidence>
<proteinExistence type="predicted"/>
<name>A0ABD3H1U4_9MARC</name>
<dbReference type="EMBL" id="JBJQOH010000006">
    <property type="protein sequence ID" value="KAL3685500.1"/>
    <property type="molecule type" value="Genomic_DNA"/>
</dbReference>
<organism evidence="1 2">
    <name type="scientific">Riccia sorocarpa</name>
    <dbReference type="NCBI Taxonomy" id="122646"/>
    <lineage>
        <taxon>Eukaryota</taxon>
        <taxon>Viridiplantae</taxon>
        <taxon>Streptophyta</taxon>
        <taxon>Embryophyta</taxon>
        <taxon>Marchantiophyta</taxon>
        <taxon>Marchantiopsida</taxon>
        <taxon>Marchantiidae</taxon>
        <taxon>Marchantiales</taxon>
        <taxon>Ricciaceae</taxon>
        <taxon>Riccia</taxon>
    </lineage>
</organism>
<evidence type="ECO:0000313" key="2">
    <source>
        <dbReference type="Proteomes" id="UP001633002"/>
    </source>
</evidence>
<protein>
    <recommendedName>
        <fullName evidence="3">DDE Tnp4 domain-containing protein</fullName>
    </recommendedName>
</protein>
<comment type="caution">
    <text evidence="1">The sequence shown here is derived from an EMBL/GenBank/DDBJ whole genome shotgun (WGS) entry which is preliminary data.</text>
</comment>
<dbReference type="Proteomes" id="UP001633002">
    <property type="component" value="Unassembled WGS sequence"/>
</dbReference>